<dbReference type="InterPro" id="IPR038488">
    <property type="entry name" value="Integrase_DNA-bd_sf"/>
</dbReference>
<feature type="domain" description="Core-binding (CB)" evidence="7">
    <location>
        <begin position="93"/>
        <end position="171"/>
    </location>
</feature>
<dbReference type="PANTHER" id="PTHR30629:SF2">
    <property type="entry name" value="PROPHAGE INTEGRASE INTS-RELATED"/>
    <property type="match status" value="1"/>
</dbReference>
<dbReference type="PROSITE" id="PS51898">
    <property type="entry name" value="TYR_RECOMBINASE"/>
    <property type="match status" value="1"/>
</dbReference>
<evidence type="ECO:0000259" key="6">
    <source>
        <dbReference type="PROSITE" id="PS51898"/>
    </source>
</evidence>
<feature type="domain" description="Tyr recombinase" evidence="6">
    <location>
        <begin position="192"/>
        <end position="368"/>
    </location>
</feature>
<protein>
    <submittedName>
        <fullName evidence="8">DUF4102 domain-containing protein</fullName>
    </submittedName>
</protein>
<dbReference type="InterPro" id="IPR013762">
    <property type="entry name" value="Integrase-like_cat_sf"/>
</dbReference>
<dbReference type="InterPro" id="IPR025166">
    <property type="entry name" value="Integrase_DNA_bind_dom"/>
</dbReference>
<evidence type="ECO:0000256" key="1">
    <source>
        <dbReference type="ARBA" id="ARBA00008857"/>
    </source>
</evidence>
<gene>
    <name evidence="8" type="ORF">FBQ73_13410</name>
</gene>
<dbReference type="Pfam" id="PF00589">
    <property type="entry name" value="Phage_integrase"/>
    <property type="match status" value="1"/>
</dbReference>
<dbReference type="InterPro" id="IPR053876">
    <property type="entry name" value="Phage_int_M"/>
</dbReference>
<evidence type="ECO:0000256" key="5">
    <source>
        <dbReference type="PROSITE-ProRule" id="PRU01248"/>
    </source>
</evidence>
<dbReference type="Pfam" id="PF13356">
    <property type="entry name" value="Arm-DNA-bind_3"/>
    <property type="match status" value="1"/>
</dbReference>
<keyword evidence="3 5" id="KW-0238">DNA-binding</keyword>
<dbReference type="EMBL" id="VAUP01000028">
    <property type="protein sequence ID" value="TLX42630.1"/>
    <property type="molecule type" value="Genomic_DNA"/>
</dbReference>
<comment type="caution">
    <text evidence="8">The sequence shown here is derived from an EMBL/GenBank/DDBJ whole genome shotgun (WGS) entry which is preliminary data.</text>
</comment>
<reference evidence="8 9" key="1">
    <citation type="submission" date="2019-05" db="EMBL/GenBank/DDBJ databases">
        <authorList>
            <person name="Zhou X."/>
        </authorList>
    </citation>
    <scope>NUCLEOTIDE SEQUENCE [LARGE SCALE GENOMIC DNA]</scope>
    <source>
        <strain evidence="8 9">DSM 432</strain>
    </source>
</reference>
<dbReference type="GO" id="GO:0003677">
    <property type="term" value="F:DNA binding"/>
    <property type="evidence" value="ECO:0007669"/>
    <property type="project" value="UniProtKB-UniRule"/>
</dbReference>
<evidence type="ECO:0000256" key="4">
    <source>
        <dbReference type="ARBA" id="ARBA00023172"/>
    </source>
</evidence>
<dbReference type="AlphaFoldDB" id="A0A6C1KEM2"/>
<evidence type="ECO:0000313" key="9">
    <source>
        <dbReference type="Proteomes" id="UP000305131"/>
    </source>
</evidence>
<dbReference type="Gene3D" id="3.30.160.390">
    <property type="entry name" value="Integrase, DNA-binding domain"/>
    <property type="match status" value="1"/>
</dbReference>
<dbReference type="SUPFAM" id="SSF56349">
    <property type="entry name" value="DNA breaking-rejoining enzymes"/>
    <property type="match status" value="1"/>
</dbReference>
<dbReference type="InterPro" id="IPR002104">
    <property type="entry name" value="Integrase_catalytic"/>
</dbReference>
<dbReference type="RefSeq" id="WP_138399990.1">
    <property type="nucleotide sequence ID" value="NZ_JBAFVI010000004.1"/>
</dbReference>
<dbReference type="GO" id="GO:0015074">
    <property type="term" value="P:DNA integration"/>
    <property type="evidence" value="ECO:0007669"/>
    <property type="project" value="UniProtKB-KW"/>
</dbReference>
<dbReference type="OrthoDB" id="7615137at2"/>
<evidence type="ECO:0000313" key="8">
    <source>
        <dbReference type="EMBL" id="TLX42630.1"/>
    </source>
</evidence>
<dbReference type="GO" id="GO:0006310">
    <property type="term" value="P:DNA recombination"/>
    <property type="evidence" value="ECO:0007669"/>
    <property type="project" value="UniProtKB-KW"/>
</dbReference>
<dbReference type="CDD" id="cd00801">
    <property type="entry name" value="INT_P4_C"/>
    <property type="match status" value="1"/>
</dbReference>
<evidence type="ECO:0000256" key="3">
    <source>
        <dbReference type="ARBA" id="ARBA00023125"/>
    </source>
</evidence>
<sequence length="393" mass="43445">MRKKLTPKLLDSLQAATTKRYEVRDDVVVGLMIRVSVTGARVWYLATTVKDRARRIKLGTYPILSLADARDKAREVLRQIQLGTFDEEPEIRLTLGKVIPQFIELYAKPRNRSWKSTQRVLDKFAALHNAPIDEIKRADVVSVLDGLTTSGLGTGANRALAAIKKLFAWCLDRGTIEVNPVAALKAPAKEVARDRVLTDDEIVACWRAAEGEGFPFEPFAKMVILTGQRRGEVAGMRWSELDLDKGTWTLPAMRTKNATQHVVPLAPLALSILSALPHFAGSDFVFTTTGRTAISGFGRLKARLEKAAGADDWRMHDIRRTVATNMAMMGVQPHVIEAVLNHKSGIVSGVAAVYNRHAYTQEKRGALMGWAEHVQELVDSDRRNPGKILPVAA</sequence>
<dbReference type="InterPro" id="IPR011010">
    <property type="entry name" value="DNA_brk_join_enz"/>
</dbReference>
<organism evidence="8 9">
    <name type="scientific">Xanthobacter autotrophicus</name>
    <dbReference type="NCBI Taxonomy" id="280"/>
    <lineage>
        <taxon>Bacteria</taxon>
        <taxon>Pseudomonadati</taxon>
        <taxon>Pseudomonadota</taxon>
        <taxon>Alphaproteobacteria</taxon>
        <taxon>Hyphomicrobiales</taxon>
        <taxon>Xanthobacteraceae</taxon>
        <taxon>Xanthobacter</taxon>
    </lineage>
</organism>
<dbReference type="Gene3D" id="1.10.443.10">
    <property type="entry name" value="Intergrase catalytic core"/>
    <property type="match status" value="1"/>
</dbReference>
<dbReference type="GeneID" id="95774455"/>
<accession>A0A6C1KEM2</accession>
<dbReference type="PANTHER" id="PTHR30629">
    <property type="entry name" value="PROPHAGE INTEGRASE"/>
    <property type="match status" value="1"/>
</dbReference>
<proteinExistence type="inferred from homology"/>
<name>A0A6C1KEM2_XANAU</name>
<comment type="similarity">
    <text evidence="1">Belongs to the 'phage' integrase family.</text>
</comment>
<dbReference type="Pfam" id="PF22022">
    <property type="entry name" value="Phage_int_M"/>
    <property type="match status" value="1"/>
</dbReference>
<dbReference type="Proteomes" id="UP000305131">
    <property type="component" value="Unassembled WGS sequence"/>
</dbReference>
<keyword evidence="4" id="KW-0233">DNA recombination</keyword>
<evidence type="ECO:0000259" key="7">
    <source>
        <dbReference type="PROSITE" id="PS51900"/>
    </source>
</evidence>
<dbReference type="Gene3D" id="1.10.150.130">
    <property type="match status" value="1"/>
</dbReference>
<dbReference type="PROSITE" id="PS51900">
    <property type="entry name" value="CB"/>
    <property type="match status" value="1"/>
</dbReference>
<dbReference type="InterPro" id="IPR044068">
    <property type="entry name" value="CB"/>
</dbReference>
<keyword evidence="2" id="KW-0229">DNA integration</keyword>
<evidence type="ECO:0000256" key="2">
    <source>
        <dbReference type="ARBA" id="ARBA00022908"/>
    </source>
</evidence>
<dbReference type="InterPro" id="IPR050808">
    <property type="entry name" value="Phage_Integrase"/>
</dbReference>
<dbReference type="InterPro" id="IPR010998">
    <property type="entry name" value="Integrase_recombinase_N"/>
</dbReference>